<evidence type="ECO:0000256" key="6">
    <source>
        <dbReference type="ARBA" id="ARBA00023316"/>
    </source>
</evidence>
<gene>
    <name evidence="7" type="primary">murE</name>
    <name evidence="12" type="ORF">JMN32_04230</name>
</gene>
<dbReference type="HAMAP" id="MF_00208">
    <property type="entry name" value="MurE"/>
    <property type="match status" value="1"/>
</dbReference>
<dbReference type="AlphaFoldDB" id="A0A937KAI0"/>
<dbReference type="Gene3D" id="3.40.1390.10">
    <property type="entry name" value="MurE/MurF, N-terminal domain"/>
    <property type="match status" value="1"/>
</dbReference>
<dbReference type="Pfam" id="PF02875">
    <property type="entry name" value="Mur_ligase_C"/>
    <property type="match status" value="1"/>
</dbReference>
<feature type="binding site" evidence="7">
    <location>
        <begin position="154"/>
        <end position="155"/>
    </location>
    <ligand>
        <name>UDP-N-acetyl-alpha-D-muramoyl-L-alanyl-D-glutamate</name>
        <dbReference type="ChEBI" id="CHEBI:83900"/>
    </ligand>
</feature>
<dbReference type="GO" id="GO:0051301">
    <property type="term" value="P:cell division"/>
    <property type="evidence" value="ECO:0007669"/>
    <property type="project" value="UniProtKB-KW"/>
</dbReference>
<evidence type="ECO:0000256" key="1">
    <source>
        <dbReference type="ARBA" id="ARBA00005898"/>
    </source>
</evidence>
<dbReference type="PANTHER" id="PTHR23135:SF4">
    <property type="entry name" value="UDP-N-ACETYLMURAMOYL-L-ALANYL-D-GLUTAMATE--2,6-DIAMINOPIMELATE LIGASE MURE HOMOLOG, CHLOROPLASTIC"/>
    <property type="match status" value="1"/>
</dbReference>
<comment type="subcellular location">
    <subcellularLocation>
        <location evidence="7 8">Cytoplasm</location>
    </subcellularLocation>
</comment>
<comment type="cofactor">
    <cofactor evidence="7">
        <name>Mg(2+)</name>
        <dbReference type="ChEBI" id="CHEBI:18420"/>
    </cofactor>
</comment>
<comment type="PTM">
    <text evidence="7">Carboxylation is probably crucial for Mg(2+) binding and, consequently, for the gamma-phosphate positioning of ATP.</text>
</comment>
<proteinExistence type="inferred from homology"/>
<dbReference type="InterPro" id="IPR000713">
    <property type="entry name" value="Mur_ligase_N"/>
</dbReference>
<dbReference type="Proteomes" id="UP000614216">
    <property type="component" value="Unassembled WGS sequence"/>
</dbReference>
<dbReference type="RefSeq" id="WP_202855041.1">
    <property type="nucleotide sequence ID" value="NZ_JAEUGD010000014.1"/>
</dbReference>
<dbReference type="InterPro" id="IPR004101">
    <property type="entry name" value="Mur_ligase_C"/>
</dbReference>
<dbReference type="SUPFAM" id="SSF53623">
    <property type="entry name" value="MurD-like peptide ligases, catalytic domain"/>
    <property type="match status" value="1"/>
</dbReference>
<keyword evidence="2 7" id="KW-0132">Cell division</keyword>
<dbReference type="NCBIfam" id="TIGR01085">
    <property type="entry name" value="murE"/>
    <property type="match status" value="1"/>
</dbReference>
<feature type="binding site" evidence="7">
    <location>
        <position position="31"/>
    </location>
    <ligand>
        <name>UDP-N-acetyl-alpha-D-muramoyl-L-alanyl-D-glutamate</name>
        <dbReference type="ChEBI" id="CHEBI:83900"/>
    </ligand>
</feature>
<feature type="domain" description="Mur ligase C-terminal" evidence="10">
    <location>
        <begin position="328"/>
        <end position="458"/>
    </location>
</feature>
<dbReference type="GO" id="GO:0005524">
    <property type="term" value="F:ATP binding"/>
    <property type="evidence" value="ECO:0007669"/>
    <property type="project" value="UniProtKB-UniRule"/>
</dbReference>
<dbReference type="GO" id="GO:0005737">
    <property type="term" value="C:cytoplasm"/>
    <property type="evidence" value="ECO:0007669"/>
    <property type="project" value="UniProtKB-SubCell"/>
</dbReference>
<evidence type="ECO:0000256" key="4">
    <source>
        <dbReference type="ARBA" id="ARBA00022984"/>
    </source>
</evidence>
<keyword evidence="13" id="KW-1185">Reference proteome</keyword>
<keyword evidence="3 7" id="KW-0133">Cell shape</keyword>
<dbReference type="Gene3D" id="3.90.190.20">
    <property type="entry name" value="Mur ligase, C-terminal domain"/>
    <property type="match status" value="1"/>
</dbReference>
<feature type="domain" description="Mur ligase central" evidence="11">
    <location>
        <begin position="110"/>
        <end position="306"/>
    </location>
</feature>
<keyword evidence="7" id="KW-0460">Magnesium</keyword>
<name>A0A937KAI0_9BACT</name>
<evidence type="ECO:0000259" key="10">
    <source>
        <dbReference type="Pfam" id="PF02875"/>
    </source>
</evidence>
<dbReference type="SUPFAM" id="SSF63418">
    <property type="entry name" value="MurE/MurF N-terminal domain"/>
    <property type="match status" value="1"/>
</dbReference>
<dbReference type="SUPFAM" id="SSF53244">
    <property type="entry name" value="MurD-like peptide ligases, peptide-binding domain"/>
    <property type="match status" value="1"/>
</dbReference>
<dbReference type="InterPro" id="IPR013221">
    <property type="entry name" value="Mur_ligase_cen"/>
</dbReference>
<comment type="pathway">
    <text evidence="7 8">Cell wall biogenesis; peptidoglycan biosynthesis.</text>
</comment>
<comment type="caution">
    <text evidence="12">The sequence shown here is derived from an EMBL/GenBank/DDBJ whole genome shotgun (WGS) entry which is preliminary data.</text>
</comment>
<dbReference type="GO" id="GO:0008360">
    <property type="term" value="P:regulation of cell shape"/>
    <property type="evidence" value="ECO:0007669"/>
    <property type="project" value="UniProtKB-KW"/>
</dbReference>
<dbReference type="NCBIfam" id="NF001126">
    <property type="entry name" value="PRK00139.1-4"/>
    <property type="match status" value="1"/>
</dbReference>
<dbReference type="GO" id="GO:0009252">
    <property type="term" value="P:peptidoglycan biosynthetic process"/>
    <property type="evidence" value="ECO:0007669"/>
    <property type="project" value="UniProtKB-UniRule"/>
</dbReference>
<dbReference type="GO" id="GO:0008765">
    <property type="term" value="F:UDP-N-acetylmuramoylalanyl-D-glutamate-2,6-diaminopimelate ligase activity"/>
    <property type="evidence" value="ECO:0007669"/>
    <property type="project" value="UniProtKB-UniRule"/>
</dbReference>
<feature type="binding site" evidence="7">
    <location>
        <position position="379"/>
    </location>
    <ligand>
        <name>meso-2,6-diaminopimelate</name>
        <dbReference type="ChEBI" id="CHEBI:57791"/>
    </ligand>
</feature>
<dbReference type="InterPro" id="IPR036565">
    <property type="entry name" value="Mur-like_cat_sf"/>
</dbReference>
<keyword evidence="4 7" id="KW-0573">Peptidoglycan synthesis</keyword>
<keyword evidence="7" id="KW-0067">ATP-binding</keyword>
<evidence type="ECO:0000313" key="12">
    <source>
        <dbReference type="EMBL" id="MBL6445501.1"/>
    </source>
</evidence>
<comment type="function">
    <text evidence="7">Catalyzes the addition of meso-diaminopimelic acid to the nucleotide precursor UDP-N-acetylmuramoyl-L-alanyl-D-glutamate (UMAG) in the biosynthesis of bacterial cell-wall peptidoglycan.</text>
</comment>
<dbReference type="NCBIfam" id="NF001124">
    <property type="entry name" value="PRK00139.1-2"/>
    <property type="match status" value="1"/>
</dbReference>
<evidence type="ECO:0000256" key="8">
    <source>
        <dbReference type="RuleBase" id="RU004135"/>
    </source>
</evidence>
<organism evidence="12 13">
    <name type="scientific">Fulvivirga marina</name>
    <dbReference type="NCBI Taxonomy" id="2494733"/>
    <lineage>
        <taxon>Bacteria</taxon>
        <taxon>Pseudomonadati</taxon>
        <taxon>Bacteroidota</taxon>
        <taxon>Cytophagia</taxon>
        <taxon>Cytophagales</taxon>
        <taxon>Fulvivirgaceae</taxon>
        <taxon>Fulvivirga</taxon>
    </lineage>
</organism>
<feature type="domain" description="Mur ligase N-terminal catalytic" evidence="9">
    <location>
        <begin position="23"/>
        <end position="98"/>
    </location>
</feature>
<evidence type="ECO:0000259" key="11">
    <source>
        <dbReference type="Pfam" id="PF08245"/>
    </source>
</evidence>
<reference evidence="12" key="1">
    <citation type="submission" date="2021-01" db="EMBL/GenBank/DDBJ databases">
        <title>Fulvivirga kasyanovii gen. nov., sp nov., a novel member of the phylum Bacteroidetes isolated from seawater in a mussel farm.</title>
        <authorList>
            <person name="Zhao L.-H."/>
            <person name="Wang Z.-J."/>
        </authorList>
    </citation>
    <scope>NUCLEOTIDE SEQUENCE</scope>
    <source>
        <strain evidence="12">29W222</strain>
    </source>
</reference>
<comment type="caution">
    <text evidence="7">Lacks conserved residue(s) required for the propagation of feature annotation.</text>
</comment>
<keyword evidence="7" id="KW-0963">Cytoplasm</keyword>
<evidence type="ECO:0000256" key="2">
    <source>
        <dbReference type="ARBA" id="ARBA00022618"/>
    </source>
</evidence>
<feature type="binding site" evidence="7">
    <location>
        <position position="460"/>
    </location>
    <ligand>
        <name>meso-2,6-diaminopimelate</name>
        <dbReference type="ChEBI" id="CHEBI:57791"/>
    </ligand>
</feature>
<feature type="modified residue" description="N6-carboxylysine" evidence="7">
    <location>
        <position position="221"/>
    </location>
</feature>
<dbReference type="InterPro" id="IPR036615">
    <property type="entry name" value="Mur_ligase_C_dom_sf"/>
</dbReference>
<feature type="binding site" evidence="7">
    <location>
        <begin position="112"/>
        <end position="118"/>
    </location>
    <ligand>
        <name>ATP</name>
        <dbReference type="ChEBI" id="CHEBI:30616"/>
    </ligand>
</feature>
<feature type="binding site" evidence="7">
    <location>
        <position position="189"/>
    </location>
    <ligand>
        <name>UDP-N-acetyl-alpha-D-muramoyl-L-alanyl-D-glutamate</name>
        <dbReference type="ChEBI" id="CHEBI:83900"/>
    </ligand>
</feature>
<feature type="binding site" evidence="7">
    <location>
        <begin position="403"/>
        <end position="406"/>
    </location>
    <ligand>
        <name>meso-2,6-diaminopimelate</name>
        <dbReference type="ChEBI" id="CHEBI:57791"/>
    </ligand>
</feature>
<feature type="binding site" evidence="7">
    <location>
        <position position="181"/>
    </location>
    <ligand>
        <name>UDP-N-acetyl-alpha-D-muramoyl-L-alanyl-D-glutamate</name>
        <dbReference type="ChEBI" id="CHEBI:83900"/>
    </ligand>
</feature>
<keyword evidence="7 12" id="KW-0436">Ligase</keyword>
<dbReference type="GO" id="GO:0071555">
    <property type="term" value="P:cell wall organization"/>
    <property type="evidence" value="ECO:0007669"/>
    <property type="project" value="UniProtKB-KW"/>
</dbReference>
<dbReference type="InterPro" id="IPR005761">
    <property type="entry name" value="UDP-N-AcMur-Glu-dNH2Pim_ligase"/>
</dbReference>
<protein>
    <recommendedName>
        <fullName evidence="7">UDP-N-acetylmuramoyl-L-alanyl-D-glutamate--2,6-diaminopimelate ligase</fullName>
        <ecNumber evidence="7">6.3.2.13</ecNumber>
    </recommendedName>
    <alternativeName>
        <fullName evidence="7">Meso-A2pm-adding enzyme</fullName>
    </alternativeName>
    <alternativeName>
        <fullName evidence="7">Meso-diaminopimelate-adding enzyme</fullName>
    </alternativeName>
    <alternativeName>
        <fullName evidence="7">UDP-MurNAc-L-Ala-D-Glu:meso-diaminopimelate ligase</fullName>
    </alternativeName>
    <alternativeName>
        <fullName evidence="7">UDP-MurNAc-tripeptide synthetase</fullName>
    </alternativeName>
    <alternativeName>
        <fullName evidence="7">UDP-N-acetylmuramyl-tripeptide synthetase</fullName>
    </alternativeName>
</protein>
<comment type="catalytic activity">
    <reaction evidence="7">
        <text>UDP-N-acetyl-alpha-D-muramoyl-L-alanyl-D-glutamate + meso-2,6-diaminopimelate + ATP = UDP-N-acetyl-alpha-D-muramoyl-L-alanyl-gamma-D-glutamyl-meso-2,6-diaminopimelate + ADP + phosphate + H(+)</text>
        <dbReference type="Rhea" id="RHEA:23676"/>
        <dbReference type="ChEBI" id="CHEBI:15378"/>
        <dbReference type="ChEBI" id="CHEBI:30616"/>
        <dbReference type="ChEBI" id="CHEBI:43474"/>
        <dbReference type="ChEBI" id="CHEBI:57791"/>
        <dbReference type="ChEBI" id="CHEBI:83900"/>
        <dbReference type="ChEBI" id="CHEBI:83905"/>
        <dbReference type="ChEBI" id="CHEBI:456216"/>
        <dbReference type="EC" id="6.3.2.13"/>
    </reaction>
</comment>
<comment type="similarity">
    <text evidence="1 7">Belongs to the MurCDEF family. MurE subfamily.</text>
</comment>
<feature type="short sequence motif" description="Meso-diaminopimelate recognition motif" evidence="7">
    <location>
        <begin position="403"/>
        <end position="406"/>
    </location>
</feature>
<evidence type="ECO:0000256" key="5">
    <source>
        <dbReference type="ARBA" id="ARBA00023306"/>
    </source>
</evidence>
<evidence type="ECO:0000256" key="3">
    <source>
        <dbReference type="ARBA" id="ARBA00022960"/>
    </source>
</evidence>
<dbReference type="Gene3D" id="3.40.1190.10">
    <property type="entry name" value="Mur-like, catalytic domain"/>
    <property type="match status" value="1"/>
</dbReference>
<feature type="binding site" evidence="7">
    <location>
        <position position="187"/>
    </location>
    <ligand>
        <name>UDP-N-acetyl-alpha-D-muramoyl-L-alanyl-D-glutamate</name>
        <dbReference type="ChEBI" id="CHEBI:83900"/>
    </ligand>
</feature>
<keyword evidence="5 7" id="KW-0131">Cell cycle</keyword>
<keyword evidence="6 7" id="KW-0961">Cell wall biogenesis/degradation</keyword>
<dbReference type="EC" id="6.3.2.13" evidence="7"/>
<dbReference type="PANTHER" id="PTHR23135">
    <property type="entry name" value="MUR LIGASE FAMILY MEMBER"/>
    <property type="match status" value="1"/>
</dbReference>
<dbReference type="InterPro" id="IPR035911">
    <property type="entry name" value="MurE/MurF_N"/>
</dbReference>
<dbReference type="Pfam" id="PF01225">
    <property type="entry name" value="Mur_ligase"/>
    <property type="match status" value="1"/>
</dbReference>
<keyword evidence="7" id="KW-0547">Nucleotide-binding</keyword>
<evidence type="ECO:0000259" key="9">
    <source>
        <dbReference type="Pfam" id="PF01225"/>
    </source>
</evidence>
<dbReference type="EMBL" id="JAEUGD010000014">
    <property type="protein sequence ID" value="MBL6445501.1"/>
    <property type="molecule type" value="Genomic_DNA"/>
</dbReference>
<evidence type="ECO:0000313" key="13">
    <source>
        <dbReference type="Proteomes" id="UP000614216"/>
    </source>
</evidence>
<evidence type="ECO:0000256" key="7">
    <source>
        <dbReference type="HAMAP-Rule" id="MF_00208"/>
    </source>
</evidence>
<sequence length="488" mass="53409">MAILKDILYKSSLVSTSGSMDREISHIAFDSRKVTKGTLFIAVTGTQVDGHDFIGQAVKSGASAVVCEQLPDEISDEVTYVAVKDSSRALGWIASNFYGNPSSKLQLVGITGTNGKTTVATLLYNLFRKMGCKTGLLSTVINKINDEEIPASHTTPDAIRLNEMLDDMVKKGCEYAFMEVSSHAIQQERVAGQKFAGAVFTNITHDHLDYHKTFDAYINAKKKLFDELGSEGFALVNVDDKRGRIMLQNTSATKNTYALRSVADFKGKLISNTLQGIEMEIDNKNVWFRLIGDFNAYNLLAAYGVAVLLGKDSDEVLTQLSLLDGAPGRFEQVANSSNVTAIVDYAHTPDALKNVLETIAEFRAEAKQVITVVGCGGNRDKGKRPLMASIACKWSDKVILTSDNPRDEDPMEIIKDMQAGVSPAEYKKTVVLADREEAIKTACLLADNNDIILVAGKGHETYQEINGVKHPFDDKEVLGRMLNLFAKD</sequence>
<dbReference type="Pfam" id="PF08245">
    <property type="entry name" value="Mur_ligase_M"/>
    <property type="match status" value="1"/>
</dbReference>
<accession>A0A937KAI0</accession>
<feature type="binding site" evidence="7">
    <location>
        <position position="456"/>
    </location>
    <ligand>
        <name>meso-2,6-diaminopimelate</name>
        <dbReference type="ChEBI" id="CHEBI:57791"/>
    </ligand>
</feature>
<dbReference type="GO" id="GO:0000287">
    <property type="term" value="F:magnesium ion binding"/>
    <property type="evidence" value="ECO:0007669"/>
    <property type="project" value="UniProtKB-UniRule"/>
</dbReference>